<reference evidence="2 3" key="1">
    <citation type="journal article" date="2019" name="Sci. Rep.">
        <title>A high-quality genome of Eragrostis curvula grass provides insights into Poaceae evolution and supports new strategies to enhance forage quality.</title>
        <authorList>
            <person name="Carballo J."/>
            <person name="Santos B.A.C.M."/>
            <person name="Zappacosta D."/>
            <person name="Garbus I."/>
            <person name="Selva J.P."/>
            <person name="Gallo C.A."/>
            <person name="Diaz A."/>
            <person name="Albertini E."/>
            <person name="Caccamo M."/>
            <person name="Echenique V."/>
        </authorList>
    </citation>
    <scope>NUCLEOTIDE SEQUENCE [LARGE SCALE GENOMIC DNA]</scope>
    <source>
        <strain evidence="3">cv. Victoria</strain>
        <tissue evidence="2">Leaf</tissue>
    </source>
</reference>
<evidence type="ECO:0000313" key="2">
    <source>
        <dbReference type="EMBL" id="TVT97563.1"/>
    </source>
</evidence>
<proteinExistence type="predicted"/>
<gene>
    <name evidence="2" type="ORF">EJB05_57194</name>
</gene>
<feature type="region of interest" description="Disordered" evidence="1">
    <location>
        <begin position="41"/>
        <end position="60"/>
    </location>
</feature>
<name>A0A5J9SFG4_9POAL</name>
<accession>A0A5J9SFG4</accession>
<comment type="caution">
    <text evidence="2">The sequence shown here is derived from an EMBL/GenBank/DDBJ whole genome shotgun (WGS) entry which is preliminary data.</text>
</comment>
<dbReference type="AlphaFoldDB" id="A0A5J9SFG4"/>
<evidence type="ECO:0000256" key="1">
    <source>
        <dbReference type="SAM" id="MobiDB-lite"/>
    </source>
</evidence>
<evidence type="ECO:0000313" key="3">
    <source>
        <dbReference type="Proteomes" id="UP000324897"/>
    </source>
</evidence>
<dbReference type="Gramene" id="TVT97563">
    <property type="protein sequence ID" value="TVT97563"/>
    <property type="gene ID" value="EJB05_57194"/>
</dbReference>
<protein>
    <submittedName>
        <fullName evidence="2">Uncharacterized protein</fullName>
    </submittedName>
</protein>
<keyword evidence="3" id="KW-1185">Reference proteome</keyword>
<dbReference type="EMBL" id="RWGY01000984">
    <property type="protein sequence ID" value="TVT97563.1"/>
    <property type="molecule type" value="Genomic_DNA"/>
</dbReference>
<feature type="region of interest" description="Disordered" evidence="1">
    <location>
        <begin position="1"/>
        <end position="32"/>
    </location>
</feature>
<organism evidence="2 3">
    <name type="scientific">Eragrostis curvula</name>
    <name type="common">weeping love grass</name>
    <dbReference type="NCBI Taxonomy" id="38414"/>
    <lineage>
        <taxon>Eukaryota</taxon>
        <taxon>Viridiplantae</taxon>
        <taxon>Streptophyta</taxon>
        <taxon>Embryophyta</taxon>
        <taxon>Tracheophyta</taxon>
        <taxon>Spermatophyta</taxon>
        <taxon>Magnoliopsida</taxon>
        <taxon>Liliopsida</taxon>
        <taxon>Poales</taxon>
        <taxon>Poaceae</taxon>
        <taxon>PACMAD clade</taxon>
        <taxon>Chloridoideae</taxon>
        <taxon>Eragrostideae</taxon>
        <taxon>Eragrostidinae</taxon>
        <taxon>Eragrostis</taxon>
    </lineage>
</organism>
<feature type="non-terminal residue" evidence="2">
    <location>
        <position position="1"/>
    </location>
</feature>
<dbReference type="Proteomes" id="UP000324897">
    <property type="component" value="Unassembled WGS sequence"/>
</dbReference>
<sequence>MIQDIEATMTQSRPWSGLEDDAKDDIGSNRHGKTLTYPLQYAAAPANHGNDKLRTTGATR</sequence>